<dbReference type="AlphaFoldDB" id="E1ZTN2"/>
<dbReference type="Pfam" id="PF05964">
    <property type="entry name" value="FYRN"/>
    <property type="match status" value="1"/>
</dbReference>
<keyword evidence="2" id="KW-0539">Nucleus</keyword>
<dbReference type="RefSeq" id="XP_005842940.1">
    <property type="nucleotide sequence ID" value="XM_005842878.1"/>
</dbReference>
<dbReference type="GO" id="GO:0043130">
    <property type="term" value="F:ubiquitin binding"/>
    <property type="evidence" value="ECO:0007669"/>
    <property type="project" value="InterPro"/>
</dbReference>
<feature type="region of interest" description="Disordered" evidence="3">
    <location>
        <begin position="1"/>
        <end position="31"/>
    </location>
</feature>
<feature type="domain" description="CUE" evidence="4">
    <location>
        <begin position="87"/>
        <end position="130"/>
    </location>
</feature>
<evidence type="ECO:0000313" key="5">
    <source>
        <dbReference type="EMBL" id="EFN50838.1"/>
    </source>
</evidence>
<dbReference type="GO" id="GO:0051726">
    <property type="term" value="P:regulation of cell cycle"/>
    <property type="evidence" value="ECO:0007669"/>
    <property type="project" value="TreeGrafter"/>
</dbReference>
<feature type="region of interest" description="Disordered" evidence="3">
    <location>
        <begin position="406"/>
        <end position="431"/>
    </location>
</feature>
<dbReference type="OrthoDB" id="1678912at2759"/>
<dbReference type="OMA" id="KSCTGCW"/>
<dbReference type="KEGG" id="cvr:CHLNCDRAFT_59419"/>
<dbReference type="GeneID" id="17350247"/>
<feature type="compositionally biased region" description="Low complexity" evidence="3">
    <location>
        <begin position="229"/>
        <end position="239"/>
    </location>
</feature>
<name>E1ZTN2_CHLVA</name>
<dbReference type="eggNOG" id="KOG1246">
    <property type="taxonomic scope" value="Eukaryota"/>
</dbReference>
<dbReference type="GO" id="GO:0005634">
    <property type="term" value="C:nucleus"/>
    <property type="evidence" value="ECO:0007669"/>
    <property type="project" value="UniProtKB-SubCell"/>
</dbReference>
<dbReference type="PANTHER" id="PTHR22715:SF0">
    <property type="entry name" value="TRANSFORMING GROWTH FACTOR BETA REGULATOR 1"/>
    <property type="match status" value="1"/>
</dbReference>
<dbReference type="STRING" id="554065.E1ZTN2"/>
<dbReference type="InterPro" id="IPR013083">
    <property type="entry name" value="Znf_RING/FYVE/PHD"/>
</dbReference>
<protein>
    <recommendedName>
        <fullName evidence="4">CUE domain-containing protein</fullName>
    </recommendedName>
</protein>
<feature type="region of interest" description="Disordered" evidence="3">
    <location>
        <begin position="273"/>
        <end position="329"/>
    </location>
</feature>
<dbReference type="PROSITE" id="PS51140">
    <property type="entry name" value="CUE"/>
    <property type="match status" value="1"/>
</dbReference>
<gene>
    <name evidence="5" type="ORF">CHLNCDRAFT_59419</name>
</gene>
<evidence type="ECO:0000256" key="2">
    <source>
        <dbReference type="ARBA" id="ARBA00023242"/>
    </source>
</evidence>
<feature type="compositionally biased region" description="Low complexity" evidence="3">
    <location>
        <begin position="679"/>
        <end position="704"/>
    </location>
</feature>
<dbReference type="Gene3D" id="3.30.40.10">
    <property type="entry name" value="Zinc/RING finger domain, C3HC4 (zinc finger)"/>
    <property type="match status" value="1"/>
</dbReference>
<dbReference type="InParanoid" id="E1ZTN2"/>
<keyword evidence="6" id="KW-1185">Reference proteome</keyword>
<dbReference type="SMART" id="SM00542">
    <property type="entry name" value="FYRC"/>
    <property type="match status" value="1"/>
</dbReference>
<feature type="compositionally biased region" description="Basic and acidic residues" evidence="3">
    <location>
        <begin position="489"/>
        <end position="498"/>
    </location>
</feature>
<dbReference type="PROSITE" id="PS51542">
    <property type="entry name" value="FYRN"/>
    <property type="match status" value="1"/>
</dbReference>
<feature type="region of interest" description="Disordered" evidence="3">
    <location>
        <begin position="445"/>
        <end position="524"/>
    </location>
</feature>
<dbReference type="SUPFAM" id="SSF57850">
    <property type="entry name" value="RING/U-box"/>
    <property type="match status" value="1"/>
</dbReference>
<dbReference type="InterPro" id="IPR003888">
    <property type="entry name" value="FYrich_N"/>
</dbReference>
<feature type="compositionally biased region" description="Acidic residues" evidence="3">
    <location>
        <begin position="452"/>
        <end position="477"/>
    </location>
</feature>
<accession>E1ZTN2</accession>
<proteinExistence type="predicted"/>
<evidence type="ECO:0000259" key="4">
    <source>
        <dbReference type="PROSITE" id="PS51140"/>
    </source>
</evidence>
<feature type="compositionally biased region" description="Basic and acidic residues" evidence="3">
    <location>
        <begin position="408"/>
        <end position="418"/>
    </location>
</feature>
<reference evidence="5 6" key="1">
    <citation type="journal article" date="2010" name="Plant Cell">
        <title>The Chlorella variabilis NC64A genome reveals adaptation to photosymbiosis, coevolution with viruses, and cryptic sex.</title>
        <authorList>
            <person name="Blanc G."/>
            <person name="Duncan G."/>
            <person name="Agarkova I."/>
            <person name="Borodovsky M."/>
            <person name="Gurnon J."/>
            <person name="Kuo A."/>
            <person name="Lindquist E."/>
            <person name="Lucas S."/>
            <person name="Pangilinan J."/>
            <person name="Polle J."/>
            <person name="Salamov A."/>
            <person name="Terry A."/>
            <person name="Yamada T."/>
            <person name="Dunigan D.D."/>
            <person name="Grigoriev I.V."/>
            <person name="Claverie J.M."/>
            <person name="Van Etten J.L."/>
        </authorList>
    </citation>
    <scope>NUCLEOTIDE SEQUENCE [LARGE SCALE GENOMIC DNA]</scope>
    <source>
        <strain evidence="5 6">NC64A</strain>
    </source>
</reference>
<dbReference type="Pfam" id="PF05965">
    <property type="entry name" value="FYRC"/>
    <property type="match status" value="1"/>
</dbReference>
<dbReference type="GO" id="GO:0140993">
    <property type="term" value="F:histone modifying activity"/>
    <property type="evidence" value="ECO:0007669"/>
    <property type="project" value="UniProtKB-ARBA"/>
</dbReference>
<feature type="region of interest" description="Disordered" evidence="3">
    <location>
        <begin position="679"/>
        <end position="732"/>
    </location>
</feature>
<evidence type="ECO:0000256" key="1">
    <source>
        <dbReference type="ARBA" id="ARBA00004123"/>
    </source>
</evidence>
<dbReference type="Proteomes" id="UP000008141">
    <property type="component" value="Unassembled WGS sequence"/>
</dbReference>
<dbReference type="CDD" id="cd14279">
    <property type="entry name" value="CUE"/>
    <property type="match status" value="1"/>
</dbReference>
<evidence type="ECO:0000256" key="3">
    <source>
        <dbReference type="SAM" id="MobiDB-lite"/>
    </source>
</evidence>
<feature type="compositionally biased region" description="Acidic residues" evidence="3">
    <location>
        <begin position="173"/>
        <end position="185"/>
    </location>
</feature>
<comment type="subcellular location">
    <subcellularLocation>
        <location evidence="1">Nucleus</location>
    </subcellularLocation>
</comment>
<feature type="region of interest" description="Disordered" evidence="3">
    <location>
        <begin position="142"/>
        <end position="239"/>
    </location>
</feature>
<sequence length="848" mass="91571">MASPDAGTQLKEGVAPAVAGSDEENADPTKGNLLKLWQQGTEGIATHRTDNLFQSLEERTLTEEEQRIIEQRVALQRKMFEEYEKRERKRKVAELQEVCPDISPEEAEQALEMCDGREDDAAAQLVSDSAFTRRVKVFVGAFRGKGFKPPPKGRPQLKKPGGSRCMEQHQHDEQDEQVQEDEETETEGKEQSEEEEEQGTASQQTVERQQLETIEGIEQQHKQPSALDGAGAEGQQQQGVLLWPSAAGAAGSTGEGFQRYVLVQADTLQAPTDSALRAARRQLGEPSDSRTGAGPAGDAEDPAPASAARSRPLKAVPEEPGEGVPEEGTAMPSATMLAALSKQLAKLDDVKAMALLQRMPTDAARAALLQQLGHVDAARASACRALLAADATAVASDLADADMAEAGVGDKEQQEARVEQPAAAMAMQRGSSMWARAGARRATKRAASAALSDDDEETDVEELEVSSEEEGSSDDDFSVPPPSSRRNGKANDGDDGRHAAAPAPPRVRAISSTGHTCRGRVKQKSHKAADLVEAGALRAEKGWYNAGYIFPQGFQSRTLFRSSVAIDQLCVHECHIIGKGGQYWPQPTFKVVALDRPDEPLIAKSCTGCWTGILKRINAEIDARRKAGEDLPPPPKTAIAGPEYFGFNQPNIQEAVEALDPNHLCTEYWAGKQDRQRAAAGLPMAASAPARAPRAPRQPSNGGSRRSGGGSKGRTRWHGSSDSDELADGDEDETQFMTNKWSAVSRADRYRKRLQDNGEDTSVLDKDNPLPHFIDPITMSAVVRPAISPLGYVAGLATWKVVLAEKQQCPFTNQPLQFEQLKLLTKTNIHLHRAKIVNGQTGGACGPN</sequence>
<dbReference type="PROSITE" id="PS51543">
    <property type="entry name" value="FYRC"/>
    <property type="match status" value="1"/>
</dbReference>
<dbReference type="Gene3D" id="3.30.160.360">
    <property type="match status" value="1"/>
</dbReference>
<dbReference type="InterPro" id="IPR003889">
    <property type="entry name" value="FYrich_C"/>
</dbReference>
<dbReference type="InterPro" id="IPR040092">
    <property type="entry name" value="TBRG1"/>
</dbReference>
<organism evidence="6">
    <name type="scientific">Chlorella variabilis</name>
    <name type="common">Green alga</name>
    <dbReference type="NCBI Taxonomy" id="554065"/>
    <lineage>
        <taxon>Eukaryota</taxon>
        <taxon>Viridiplantae</taxon>
        <taxon>Chlorophyta</taxon>
        <taxon>core chlorophytes</taxon>
        <taxon>Trebouxiophyceae</taxon>
        <taxon>Chlorellales</taxon>
        <taxon>Chlorellaceae</taxon>
        <taxon>Chlorella clade</taxon>
        <taxon>Chlorella</taxon>
    </lineage>
</organism>
<evidence type="ECO:0000313" key="6">
    <source>
        <dbReference type="Proteomes" id="UP000008141"/>
    </source>
</evidence>
<dbReference type="PANTHER" id="PTHR22715">
    <property type="entry name" value="TRANSFORMING GROWTH FACTOR BETA REGULATED GENE 1"/>
    <property type="match status" value="1"/>
</dbReference>
<dbReference type="InterPro" id="IPR003892">
    <property type="entry name" value="CUE"/>
</dbReference>
<dbReference type="EMBL" id="GL433872">
    <property type="protein sequence ID" value="EFN50838.1"/>
    <property type="molecule type" value="Genomic_DNA"/>
</dbReference>
<feature type="compositionally biased region" description="Acidic residues" evidence="3">
    <location>
        <begin position="722"/>
        <end position="732"/>
    </location>
</feature>